<name>A0A1M5D7B4_9BACT</name>
<dbReference type="Gene3D" id="3.10.20.310">
    <property type="entry name" value="membrane protein fhac"/>
    <property type="match status" value="1"/>
</dbReference>
<dbReference type="InterPro" id="IPR034746">
    <property type="entry name" value="POTRA"/>
</dbReference>
<proteinExistence type="predicted"/>
<dbReference type="PROSITE" id="PS51779">
    <property type="entry name" value="POTRA"/>
    <property type="match status" value="1"/>
</dbReference>
<evidence type="ECO:0000259" key="4">
    <source>
        <dbReference type="PROSITE" id="PS51779"/>
    </source>
</evidence>
<evidence type="ECO:0000313" key="6">
    <source>
        <dbReference type="Proteomes" id="UP000184368"/>
    </source>
</evidence>
<keyword evidence="2" id="KW-0472">Membrane</keyword>
<feature type="signal peptide" evidence="3">
    <location>
        <begin position="1"/>
        <end position="29"/>
    </location>
</feature>
<reference evidence="5 6" key="1">
    <citation type="submission" date="2016-11" db="EMBL/GenBank/DDBJ databases">
        <authorList>
            <person name="Jaros S."/>
            <person name="Januszkiewicz K."/>
            <person name="Wedrychowicz H."/>
        </authorList>
    </citation>
    <scope>NUCLEOTIDE SEQUENCE [LARGE SCALE GENOMIC DNA]</scope>
    <source>
        <strain evidence="5 6">DSM 26897</strain>
    </source>
</reference>
<evidence type="ECO:0000256" key="1">
    <source>
        <dbReference type="ARBA" id="ARBA00004370"/>
    </source>
</evidence>
<dbReference type="InterPro" id="IPR010827">
    <property type="entry name" value="BamA/TamA_POTRA"/>
</dbReference>
<dbReference type="EMBL" id="FQUO01000010">
    <property type="protein sequence ID" value="SHF62939.1"/>
    <property type="molecule type" value="Genomic_DNA"/>
</dbReference>
<evidence type="ECO:0000256" key="2">
    <source>
        <dbReference type="ARBA" id="ARBA00023136"/>
    </source>
</evidence>
<feature type="domain" description="POTRA" evidence="4">
    <location>
        <begin position="55"/>
        <end position="131"/>
    </location>
</feature>
<sequence length="487" mass="56285">MVYIHSPMNTVKHCLLLFCSILLCCAAIAQEADGGETLLYSSREEIPMQEPDALFRVKEIRIEGNKHTRNSAVYRELSFTAGQEMALNKLADELAESRKRLMNTGMFLDVTVTLSSLRGYEAYVKIDLRERWYIYPLPFVKMIDRNVGQWMREKGMDFNRVNYGIKFTHKNFSGLNDKATLNVTNGYTRALGFSYQGLFLDKKMKWSASLGASMGQNKEINYKTQGNKQLAFKDENFVYSYFNAFTEVRYRPAIFTTHRFGFRYASQMVDDTIMTINPSYTFNHQRVRQPELYYNVDYFNVDFIPYPTKGLIVSASVSKKGFKRPLNVWQMNLKTSASWPITPKSFFNLRTAGMLKLPFKQPDLNKSLIGFNDMYMQGYEYFVIDGVMGGYSKATMARQLFSTNIGIPSERFRRLNHIPLKVYAKVYGNMGYVYNPRPGDNPLANRVLVSGGVGLDIITFYDFIIKLEWSFNQIGQNGLNLHRKDYF</sequence>
<evidence type="ECO:0000256" key="3">
    <source>
        <dbReference type="SAM" id="SignalP"/>
    </source>
</evidence>
<dbReference type="GO" id="GO:0019867">
    <property type="term" value="C:outer membrane"/>
    <property type="evidence" value="ECO:0007669"/>
    <property type="project" value="InterPro"/>
</dbReference>
<organism evidence="5 6">
    <name type="scientific">Cnuella takakiae</name>
    <dbReference type="NCBI Taxonomy" id="1302690"/>
    <lineage>
        <taxon>Bacteria</taxon>
        <taxon>Pseudomonadati</taxon>
        <taxon>Bacteroidota</taxon>
        <taxon>Chitinophagia</taxon>
        <taxon>Chitinophagales</taxon>
        <taxon>Chitinophagaceae</taxon>
        <taxon>Cnuella</taxon>
    </lineage>
</organism>
<dbReference type="Proteomes" id="UP000184368">
    <property type="component" value="Unassembled WGS sequence"/>
</dbReference>
<accession>A0A1M5D7B4</accession>
<evidence type="ECO:0000313" key="5">
    <source>
        <dbReference type="EMBL" id="SHF62939.1"/>
    </source>
</evidence>
<comment type="subcellular location">
    <subcellularLocation>
        <location evidence="1">Membrane</location>
    </subcellularLocation>
</comment>
<dbReference type="STRING" id="1302690.BUE76_20935"/>
<protein>
    <submittedName>
        <fullName evidence="5">Surface antigen variable number repeat-containing protein</fullName>
    </submittedName>
</protein>
<dbReference type="AlphaFoldDB" id="A0A1M5D7B4"/>
<dbReference type="Gene3D" id="2.40.160.50">
    <property type="entry name" value="membrane protein fhac: a member of the omp85/tpsb transporter family"/>
    <property type="match status" value="1"/>
</dbReference>
<keyword evidence="6" id="KW-1185">Reference proteome</keyword>
<gene>
    <name evidence="5" type="ORF">SAMN05444008_110108</name>
</gene>
<feature type="chain" id="PRO_5013381995" evidence="3">
    <location>
        <begin position="30"/>
        <end position="487"/>
    </location>
</feature>
<dbReference type="Pfam" id="PF07244">
    <property type="entry name" value="POTRA"/>
    <property type="match status" value="1"/>
</dbReference>
<keyword evidence="3" id="KW-0732">Signal</keyword>